<keyword evidence="3" id="KW-1185">Reference proteome</keyword>
<dbReference type="Proteomes" id="UP000427906">
    <property type="component" value="Chromosome"/>
</dbReference>
<sequence>MSLTQSLAAKKQEILKSWFQTTVDSYPADTARFLKGQKDPFANPVGKATYQSLDALLDALATGAGRDAMASALDPILRIRAVQTFTPSMATSFVFSLKQIIRKHLPGRGSDADLDMGGLDRQIDEMAMAAFDIYVACREKIYELKATESRNQFFGSLKRAGLIVEAEADGPGF</sequence>
<reference evidence="2 3" key="1">
    <citation type="submission" date="2019-11" db="EMBL/GenBank/DDBJ databases">
        <title>Comparative genomics of hydrocarbon-degrading Desulfosarcina strains.</title>
        <authorList>
            <person name="Watanabe M."/>
            <person name="Kojima H."/>
            <person name="Fukui M."/>
        </authorList>
    </citation>
    <scope>NUCLEOTIDE SEQUENCE [LARGE SCALE GENOMIC DNA]</scope>
    <source>
        <strain evidence="2 3">PL12</strain>
    </source>
</reference>
<dbReference type="InterPro" id="IPR025751">
    <property type="entry name" value="RsbRD_N_dom"/>
</dbReference>
<evidence type="ECO:0000313" key="3">
    <source>
        <dbReference type="Proteomes" id="UP000427906"/>
    </source>
</evidence>
<gene>
    <name evidence="2" type="ORF">DSCA_21930</name>
</gene>
<dbReference type="OrthoDB" id="1724246at2"/>
<proteinExistence type="predicted"/>
<evidence type="ECO:0000313" key="2">
    <source>
        <dbReference type="EMBL" id="BBO68263.1"/>
    </source>
</evidence>
<accession>A0A5K7YI81</accession>
<dbReference type="EMBL" id="AP021874">
    <property type="protein sequence ID" value="BBO68263.1"/>
    <property type="molecule type" value="Genomic_DNA"/>
</dbReference>
<dbReference type="KEGG" id="dalk:DSCA_21930"/>
<evidence type="ECO:0000259" key="1">
    <source>
        <dbReference type="Pfam" id="PF14361"/>
    </source>
</evidence>
<feature type="domain" description="RsbT co-antagonist protein RsbRD N-terminal" evidence="1">
    <location>
        <begin position="13"/>
        <end position="145"/>
    </location>
</feature>
<dbReference type="RefSeq" id="WP_155316442.1">
    <property type="nucleotide sequence ID" value="NZ_AP021874.1"/>
</dbReference>
<dbReference type="Pfam" id="PF14361">
    <property type="entry name" value="RsbRD_N"/>
    <property type="match status" value="1"/>
</dbReference>
<organism evidence="2 3">
    <name type="scientific">Desulfosarcina alkanivorans</name>
    <dbReference type="NCBI Taxonomy" id="571177"/>
    <lineage>
        <taxon>Bacteria</taxon>
        <taxon>Pseudomonadati</taxon>
        <taxon>Thermodesulfobacteriota</taxon>
        <taxon>Desulfobacteria</taxon>
        <taxon>Desulfobacterales</taxon>
        <taxon>Desulfosarcinaceae</taxon>
        <taxon>Desulfosarcina</taxon>
    </lineage>
</organism>
<dbReference type="AlphaFoldDB" id="A0A5K7YI81"/>
<name>A0A5K7YI81_9BACT</name>
<protein>
    <recommendedName>
        <fullName evidence="1">RsbT co-antagonist protein RsbRD N-terminal domain-containing protein</fullName>
    </recommendedName>
</protein>